<dbReference type="Pfam" id="PF17900">
    <property type="entry name" value="Peptidase_M1_N"/>
    <property type="match status" value="1"/>
</dbReference>
<dbReference type="InterPro" id="IPR004155">
    <property type="entry name" value="PBS_lyase_HEAT"/>
</dbReference>
<evidence type="ECO:0000256" key="1">
    <source>
        <dbReference type="ARBA" id="ARBA00001947"/>
    </source>
</evidence>
<dbReference type="GO" id="GO:0006508">
    <property type="term" value="P:proteolysis"/>
    <property type="evidence" value="ECO:0007669"/>
    <property type="project" value="UniProtKB-KW"/>
</dbReference>
<comment type="similarity">
    <text evidence="2">Belongs to the peptidase M1 family.</text>
</comment>
<dbReference type="Gene3D" id="1.25.10.10">
    <property type="entry name" value="Leucine-rich Repeat Variant"/>
    <property type="match status" value="2"/>
</dbReference>
<dbReference type="InterPro" id="IPR045357">
    <property type="entry name" value="Aminopeptidase_N-like_N"/>
</dbReference>
<dbReference type="InterPro" id="IPR050344">
    <property type="entry name" value="Peptidase_M1_aminopeptidases"/>
</dbReference>
<comment type="cofactor">
    <cofactor evidence="1">
        <name>Zn(2+)</name>
        <dbReference type="ChEBI" id="CHEBI:29105"/>
    </cofactor>
</comment>
<keyword evidence="6" id="KW-0378">Hydrolase</keyword>
<dbReference type="FunFam" id="1.10.390.10:FF:000013">
    <property type="entry name" value="Aminopeptidase N"/>
    <property type="match status" value="1"/>
</dbReference>
<dbReference type="Gene3D" id="2.60.40.1730">
    <property type="entry name" value="tricorn interacting facor f3 domain"/>
    <property type="match status" value="1"/>
</dbReference>
<evidence type="ECO:0000259" key="11">
    <source>
        <dbReference type="Pfam" id="PF17900"/>
    </source>
</evidence>
<dbReference type="GO" id="GO:0042277">
    <property type="term" value="F:peptide binding"/>
    <property type="evidence" value="ECO:0007669"/>
    <property type="project" value="TreeGrafter"/>
</dbReference>
<dbReference type="InterPro" id="IPR001930">
    <property type="entry name" value="Peptidase_M1"/>
</dbReference>
<comment type="caution">
    <text evidence="12">The sequence shown here is derived from an EMBL/GenBank/DDBJ whole genome shotgun (WGS) entry which is preliminary data.</text>
</comment>
<dbReference type="PANTHER" id="PTHR11533">
    <property type="entry name" value="PROTEASE M1 ZINC METALLOPROTEASE"/>
    <property type="match status" value="1"/>
</dbReference>
<dbReference type="InterPro" id="IPR016024">
    <property type="entry name" value="ARM-type_fold"/>
</dbReference>
<sequence>MGWSVFIVRPLVSLSEKEFYYSKLGKDFVFPGYKEKYPRSRGYLLKHIKFEGDLDYSTKSLKGRATLSLVVLDGGGVIELDAVDFKLEGVSLNGRPVEYTYDGRKLVVPSGMGPGSDAELVVEYFVREPKKGLFFIVPDADHPERQYQAWTQGESEDNRYWLPVYDYPNMKCTSEVILSVPANQFVVSNGVLVEVRSEGDRKKYHWYMKHPHSSYLISFVAGEFDSKEERVDGVLLQYFVPKGRGGDIERSFSKTPDMLTFFGEFTGVDYPYEKYSQACVFGFTYGGMENISATTLTERTLHDEVAHMDFSSDGLVAHELAHQWFGDLVTCKDWSHIWLNESFATFFQALYFRRDRGLDEYYYDLVGKLDTYLEESAKRYIRPISTKFYSMPEEVFDRHAYEKGSLVLNSLLNLVGEESFRKAIKLYLDRHRFANAETDDLRKAFEDVTSKDLEWFFDQWVYSSGHPQLKVSYTYDAQQKLLKLVFRQTQQDLGSFRLPLRLVVNIEGSRREIRVELDGREHTFVYPCEAKPKYVCVDPNLSVVGVLEVEEDEFSSIAKAKEDEHLYCRVIAIRGLSKKSSASVVEALEELLLSDGFWGISAEAAFSLGSIGTKRALEALLKGVRHNHPKVRRAVAKALGSYREREAYRALVDILRNEPSYYVRGEAALSLGKTRVKEAYDQLLQAVNIPSHTDVIASNALQGLSELRDDRCVDLLIEKTSTKYGEMLRRAAAQSLYAYISNDKVRGRLMELLKDSDYGVRISALQAIEKSGDTRFLDAVSGVVESDYDNRVVRTAMEVRRRLTQVQQNQFGELRAKYEQLSEENRRLRSEVEELKARLK</sequence>
<evidence type="ECO:0000256" key="6">
    <source>
        <dbReference type="ARBA" id="ARBA00022801"/>
    </source>
</evidence>
<keyword evidence="4" id="KW-0645">Protease</keyword>
<evidence type="ECO:0000256" key="2">
    <source>
        <dbReference type="ARBA" id="ARBA00010136"/>
    </source>
</evidence>
<dbReference type="GO" id="GO:0043171">
    <property type="term" value="P:peptide catabolic process"/>
    <property type="evidence" value="ECO:0007669"/>
    <property type="project" value="TreeGrafter"/>
</dbReference>
<protein>
    <submittedName>
        <fullName evidence="12">Uncharacterized protein</fullName>
    </submittedName>
</protein>
<dbReference type="Proteomes" id="UP000240490">
    <property type="component" value="Unassembled WGS sequence"/>
</dbReference>
<evidence type="ECO:0000313" key="13">
    <source>
        <dbReference type="Proteomes" id="UP000240490"/>
    </source>
</evidence>
<evidence type="ECO:0000256" key="8">
    <source>
        <dbReference type="ARBA" id="ARBA00023049"/>
    </source>
</evidence>
<dbReference type="Pfam" id="PF01433">
    <property type="entry name" value="Peptidase_M1"/>
    <property type="match status" value="1"/>
</dbReference>
<dbReference type="PRINTS" id="PR00756">
    <property type="entry name" value="ALADIPTASE"/>
</dbReference>
<evidence type="ECO:0000256" key="7">
    <source>
        <dbReference type="ARBA" id="ARBA00022833"/>
    </source>
</evidence>
<evidence type="ECO:0000256" key="4">
    <source>
        <dbReference type="ARBA" id="ARBA00022670"/>
    </source>
</evidence>
<dbReference type="SUPFAM" id="SSF55486">
    <property type="entry name" value="Metalloproteases ('zincins'), catalytic domain"/>
    <property type="match status" value="1"/>
</dbReference>
<dbReference type="SUPFAM" id="SSF48371">
    <property type="entry name" value="ARM repeat"/>
    <property type="match status" value="1"/>
</dbReference>
<reference evidence="12 13" key="1">
    <citation type="submission" date="2017-04" db="EMBL/GenBank/DDBJ databases">
        <title>Novel microbial lineages endemic to geothermal iron-oxide mats fill important gaps in the evolutionary history of Archaea.</title>
        <authorList>
            <person name="Jay Z.J."/>
            <person name="Beam J.P."/>
            <person name="Dlakic M."/>
            <person name="Rusch D.B."/>
            <person name="Kozubal M.A."/>
            <person name="Inskeep W.P."/>
        </authorList>
    </citation>
    <scope>NUCLEOTIDE SEQUENCE [LARGE SCALE GENOMIC DNA]</scope>
    <source>
        <strain evidence="12">ECH_B_SAG-M15</strain>
    </source>
</reference>
<dbReference type="PANTHER" id="PTHR11533:SF174">
    <property type="entry name" value="PUROMYCIN-SENSITIVE AMINOPEPTIDASE-RELATED"/>
    <property type="match status" value="1"/>
</dbReference>
<dbReference type="EMBL" id="NEXJ01000069">
    <property type="protein sequence ID" value="PSN90797.1"/>
    <property type="molecule type" value="Genomic_DNA"/>
</dbReference>
<dbReference type="GO" id="GO:0070006">
    <property type="term" value="F:metalloaminopeptidase activity"/>
    <property type="evidence" value="ECO:0007669"/>
    <property type="project" value="TreeGrafter"/>
</dbReference>
<keyword evidence="7" id="KW-0862">Zinc</keyword>
<dbReference type="InterPro" id="IPR011989">
    <property type="entry name" value="ARM-like"/>
</dbReference>
<dbReference type="Pfam" id="PF13646">
    <property type="entry name" value="HEAT_2"/>
    <property type="match status" value="2"/>
</dbReference>
<keyword evidence="3" id="KW-0031">Aminopeptidase</keyword>
<keyword evidence="8" id="KW-0482">Metalloprotease</keyword>
<dbReference type="GO" id="GO:0016020">
    <property type="term" value="C:membrane"/>
    <property type="evidence" value="ECO:0007669"/>
    <property type="project" value="TreeGrafter"/>
</dbReference>
<dbReference type="GO" id="GO:0008270">
    <property type="term" value="F:zinc ion binding"/>
    <property type="evidence" value="ECO:0007669"/>
    <property type="project" value="InterPro"/>
</dbReference>
<dbReference type="InterPro" id="IPR027268">
    <property type="entry name" value="Peptidase_M4/M1_CTD_sf"/>
</dbReference>
<keyword evidence="9" id="KW-0175">Coiled coil</keyword>
<dbReference type="InterPro" id="IPR042097">
    <property type="entry name" value="Aminopeptidase_N-like_N_sf"/>
</dbReference>
<dbReference type="CDD" id="cd09603">
    <property type="entry name" value="M1_APN_like"/>
    <property type="match status" value="1"/>
</dbReference>
<feature type="domain" description="Aminopeptidase N-like N-terminal" evidence="11">
    <location>
        <begin position="55"/>
        <end position="216"/>
    </location>
</feature>
<organism evidence="12 13">
    <name type="scientific">Candidatus Marsarchaeota G2 archaeon ECH_B_SAG-M15</name>
    <dbReference type="NCBI Taxonomy" id="1978162"/>
    <lineage>
        <taxon>Archaea</taxon>
        <taxon>Candidatus Marsarchaeota</taxon>
        <taxon>Candidatus Marsarchaeota group 2</taxon>
    </lineage>
</organism>
<accession>A0A2R6AWR6</accession>
<keyword evidence="5" id="KW-0479">Metal-binding</keyword>
<dbReference type="GO" id="GO:0005615">
    <property type="term" value="C:extracellular space"/>
    <property type="evidence" value="ECO:0007669"/>
    <property type="project" value="TreeGrafter"/>
</dbReference>
<gene>
    <name evidence="12" type="ORF">B9Q08_03970</name>
</gene>
<evidence type="ECO:0000313" key="12">
    <source>
        <dbReference type="EMBL" id="PSN90797.1"/>
    </source>
</evidence>
<feature type="coiled-coil region" evidence="9">
    <location>
        <begin position="804"/>
        <end position="838"/>
    </location>
</feature>
<dbReference type="SMART" id="SM00567">
    <property type="entry name" value="EZ_HEAT"/>
    <property type="match status" value="6"/>
</dbReference>
<dbReference type="InterPro" id="IPR014782">
    <property type="entry name" value="Peptidase_M1_dom"/>
</dbReference>
<dbReference type="GO" id="GO:0005737">
    <property type="term" value="C:cytoplasm"/>
    <property type="evidence" value="ECO:0007669"/>
    <property type="project" value="TreeGrafter"/>
</dbReference>
<evidence type="ECO:0000256" key="5">
    <source>
        <dbReference type="ARBA" id="ARBA00022723"/>
    </source>
</evidence>
<dbReference type="AlphaFoldDB" id="A0A2R6AWR6"/>
<dbReference type="Gene3D" id="1.10.390.10">
    <property type="entry name" value="Neutral Protease Domain 2"/>
    <property type="match status" value="1"/>
</dbReference>
<name>A0A2R6AWR6_9ARCH</name>
<feature type="domain" description="Peptidase M1 membrane alanine aminopeptidase" evidence="10">
    <location>
        <begin position="252"/>
        <end position="460"/>
    </location>
</feature>
<evidence type="ECO:0000259" key="10">
    <source>
        <dbReference type="Pfam" id="PF01433"/>
    </source>
</evidence>
<evidence type="ECO:0000256" key="3">
    <source>
        <dbReference type="ARBA" id="ARBA00022438"/>
    </source>
</evidence>
<proteinExistence type="inferred from homology"/>
<evidence type="ECO:0000256" key="9">
    <source>
        <dbReference type="SAM" id="Coils"/>
    </source>
</evidence>
<dbReference type="SUPFAM" id="SSF63737">
    <property type="entry name" value="Leukotriene A4 hydrolase N-terminal domain"/>
    <property type="match status" value="1"/>
</dbReference>